<dbReference type="SUPFAM" id="SSF46894">
    <property type="entry name" value="C-terminal effector domain of the bipartite response regulators"/>
    <property type="match status" value="2"/>
</dbReference>
<name>A0ABT9JG75_9RHOB</name>
<dbReference type="Gene3D" id="1.10.10.10">
    <property type="entry name" value="Winged helix-like DNA-binding domain superfamily/Winged helix DNA-binding domain"/>
    <property type="match status" value="2"/>
</dbReference>
<dbReference type="CDD" id="cd06170">
    <property type="entry name" value="LuxR_C_like"/>
    <property type="match status" value="1"/>
</dbReference>
<dbReference type="PROSITE" id="PS50043">
    <property type="entry name" value="HTH_LUXR_2"/>
    <property type="match status" value="1"/>
</dbReference>
<keyword evidence="1" id="KW-0805">Transcription regulation</keyword>
<keyword evidence="3" id="KW-0804">Transcription</keyword>
<dbReference type="InterPro" id="IPR036388">
    <property type="entry name" value="WH-like_DNA-bd_sf"/>
</dbReference>
<evidence type="ECO:0000256" key="2">
    <source>
        <dbReference type="ARBA" id="ARBA00023125"/>
    </source>
</evidence>
<evidence type="ECO:0000256" key="3">
    <source>
        <dbReference type="ARBA" id="ARBA00023163"/>
    </source>
</evidence>
<dbReference type="InterPro" id="IPR036693">
    <property type="entry name" value="TF_LuxR_autoind-bd_dom_sf"/>
</dbReference>
<dbReference type="PANTHER" id="PTHR44688:SF16">
    <property type="entry name" value="DNA-BINDING TRANSCRIPTIONAL ACTIVATOR DEVR_DOSR"/>
    <property type="match status" value="1"/>
</dbReference>
<evidence type="ECO:0000313" key="5">
    <source>
        <dbReference type="EMBL" id="MDP5308625.1"/>
    </source>
</evidence>
<comment type="caution">
    <text evidence="5">The sequence shown here is derived from an EMBL/GenBank/DDBJ whole genome shotgun (WGS) entry which is preliminary data.</text>
</comment>
<accession>A0ABT9JG75</accession>
<dbReference type="Pfam" id="PF00196">
    <property type="entry name" value="GerE"/>
    <property type="match status" value="1"/>
</dbReference>
<organism evidence="5 6">
    <name type="scientific">Paracoccus spongiarum</name>
    <dbReference type="NCBI Taxonomy" id="3064387"/>
    <lineage>
        <taxon>Bacteria</taxon>
        <taxon>Pseudomonadati</taxon>
        <taxon>Pseudomonadota</taxon>
        <taxon>Alphaproteobacteria</taxon>
        <taxon>Rhodobacterales</taxon>
        <taxon>Paracoccaceae</taxon>
        <taxon>Paracoccus</taxon>
    </lineage>
</organism>
<evidence type="ECO:0000259" key="4">
    <source>
        <dbReference type="PROSITE" id="PS50043"/>
    </source>
</evidence>
<gene>
    <name evidence="5" type="ORF">Q5Y72_16205</name>
</gene>
<dbReference type="SMART" id="SM00421">
    <property type="entry name" value="HTH_LUXR"/>
    <property type="match status" value="2"/>
</dbReference>
<dbReference type="Gene3D" id="3.30.450.80">
    <property type="entry name" value="Transcription factor LuxR-like, autoinducer-binding domain"/>
    <property type="match status" value="1"/>
</dbReference>
<dbReference type="InterPro" id="IPR016032">
    <property type="entry name" value="Sig_transdc_resp-reg_C-effctor"/>
</dbReference>
<evidence type="ECO:0000256" key="1">
    <source>
        <dbReference type="ARBA" id="ARBA00023015"/>
    </source>
</evidence>
<feature type="domain" description="HTH luxR-type" evidence="4">
    <location>
        <begin position="7"/>
        <end position="72"/>
    </location>
</feature>
<sequence>MSWPHDRLGNPSALSPRERACLDLAARGLTALEAGERLGISGSTVNKLLASARAKLGASRTAEAVALWVARGEIGPAIQACPDPVEARLVNDRHVLQACEDLASDLRSCPCFADAWFVLRRHIARQGASSVQFAVHAAPKGRLTTGARMIAMSLPDELLGLYGDAGGMEADPFAGWLANGGGWLSLKTDRVPAPNLPRHSRGMYDFASALPDHGYRCILGTVMQDPATGASFALPFGFRSGAADDAMRHEDHYRRLQYMMSATFWQAIQERALLREFVPLSARMREALQDSARGLGAAESAARMGISRRAVEKLLSETRQVFAAPTTAAAIYRANVYRVLG</sequence>
<dbReference type="PANTHER" id="PTHR44688">
    <property type="entry name" value="DNA-BINDING TRANSCRIPTIONAL ACTIVATOR DEVR_DOSR"/>
    <property type="match status" value="1"/>
</dbReference>
<reference evidence="5 6" key="1">
    <citation type="submission" date="2023-08" db="EMBL/GenBank/DDBJ databases">
        <authorList>
            <person name="Park J.-S."/>
        </authorList>
    </citation>
    <scope>NUCLEOTIDE SEQUENCE [LARGE SCALE GENOMIC DNA]</scope>
    <source>
        <strain evidence="5 6">2205BS29-5</strain>
    </source>
</reference>
<keyword evidence="2" id="KW-0238">DNA-binding</keyword>
<protein>
    <submittedName>
        <fullName evidence="5">Helix-turn-helix transcriptional regulator</fullName>
    </submittedName>
</protein>
<dbReference type="Proteomes" id="UP001224997">
    <property type="component" value="Unassembled WGS sequence"/>
</dbReference>
<evidence type="ECO:0000313" key="6">
    <source>
        <dbReference type="Proteomes" id="UP001224997"/>
    </source>
</evidence>
<dbReference type="EMBL" id="JAVAMQ010000019">
    <property type="protein sequence ID" value="MDP5308625.1"/>
    <property type="molecule type" value="Genomic_DNA"/>
</dbReference>
<dbReference type="InterPro" id="IPR000792">
    <property type="entry name" value="Tscrpt_reg_LuxR_C"/>
</dbReference>
<proteinExistence type="predicted"/>
<keyword evidence="6" id="KW-1185">Reference proteome</keyword>